<name>A0A7R8AKD5_9EURO</name>
<gene>
    <name evidence="1" type="ORF">APUU_30361A</name>
</gene>
<evidence type="ECO:0000313" key="2">
    <source>
        <dbReference type="Proteomes" id="UP000654913"/>
    </source>
</evidence>
<reference evidence="1" key="1">
    <citation type="submission" date="2021-01" db="EMBL/GenBank/DDBJ databases">
        <authorList>
            <consortium name="Aspergillus puulaauensis MK2 genome sequencing consortium"/>
            <person name="Kazuki M."/>
            <person name="Futagami T."/>
        </authorList>
    </citation>
    <scope>NUCLEOTIDE SEQUENCE</scope>
    <source>
        <strain evidence="1">MK2</strain>
    </source>
</reference>
<organism evidence="1 2">
    <name type="scientific">Aspergillus puulaauensis</name>
    <dbReference type="NCBI Taxonomy" id="1220207"/>
    <lineage>
        <taxon>Eukaryota</taxon>
        <taxon>Fungi</taxon>
        <taxon>Dikarya</taxon>
        <taxon>Ascomycota</taxon>
        <taxon>Pezizomycotina</taxon>
        <taxon>Eurotiomycetes</taxon>
        <taxon>Eurotiomycetidae</taxon>
        <taxon>Eurotiales</taxon>
        <taxon>Aspergillaceae</taxon>
        <taxon>Aspergillus</taxon>
    </lineage>
</organism>
<evidence type="ECO:0000313" key="1">
    <source>
        <dbReference type="EMBL" id="BCS22136.1"/>
    </source>
</evidence>
<sequence length="64" mass="6742">MLEDVQLGINAVLDDTELEPDGTILEDVELDMSAVLDGTDVLESDCCAGGCGDPGLFILSTIKR</sequence>
<dbReference type="RefSeq" id="XP_041554330.1">
    <property type="nucleotide sequence ID" value="XM_041701445.1"/>
</dbReference>
<dbReference type="KEGG" id="apuu:APUU_30361A"/>
<dbReference type="AlphaFoldDB" id="A0A7R8AKD5"/>
<protein>
    <submittedName>
        <fullName evidence="1">Uncharacterized protein</fullName>
    </submittedName>
</protein>
<reference evidence="1" key="2">
    <citation type="submission" date="2021-02" db="EMBL/GenBank/DDBJ databases">
        <title>Aspergillus puulaauensis MK2 genome sequence.</title>
        <authorList>
            <person name="Futagami T."/>
            <person name="Mori K."/>
            <person name="Kadooka C."/>
            <person name="Tanaka T."/>
        </authorList>
    </citation>
    <scope>NUCLEOTIDE SEQUENCE</scope>
    <source>
        <strain evidence="1">MK2</strain>
    </source>
</reference>
<proteinExistence type="predicted"/>
<dbReference type="Proteomes" id="UP000654913">
    <property type="component" value="Chromosome 3"/>
</dbReference>
<dbReference type="GeneID" id="64972141"/>
<keyword evidence="2" id="KW-1185">Reference proteome</keyword>
<dbReference type="EMBL" id="AP024445">
    <property type="protein sequence ID" value="BCS22136.1"/>
    <property type="molecule type" value="Genomic_DNA"/>
</dbReference>
<accession>A0A7R8AKD5</accession>